<dbReference type="EMBL" id="BMMM01000001">
    <property type="protein sequence ID" value="GGN50219.1"/>
    <property type="molecule type" value="Genomic_DNA"/>
</dbReference>
<keyword evidence="2" id="KW-1185">Reference proteome</keyword>
<dbReference type="AlphaFoldDB" id="A0A918CYT8"/>
<protein>
    <submittedName>
        <fullName evidence="1">Uncharacterized protein</fullName>
    </submittedName>
</protein>
<reference evidence="1 2" key="1">
    <citation type="journal article" date="2014" name="Int. J. Syst. Evol. Microbiol.">
        <title>Complete genome sequence of Corynebacterium casei LMG S-19264T (=DSM 44701T), isolated from a smear-ripened cheese.</title>
        <authorList>
            <consortium name="US DOE Joint Genome Institute (JGI-PGF)"/>
            <person name="Walter F."/>
            <person name="Albersmeier A."/>
            <person name="Kalinowski J."/>
            <person name="Ruckert C."/>
        </authorList>
    </citation>
    <scope>NUCLEOTIDE SEQUENCE [LARGE SCALE GENOMIC DNA]</scope>
    <source>
        <strain evidence="1 2">CGMCC 4.7111</strain>
    </source>
</reference>
<evidence type="ECO:0000313" key="1">
    <source>
        <dbReference type="EMBL" id="GGN50219.1"/>
    </source>
</evidence>
<dbReference type="Proteomes" id="UP000600365">
    <property type="component" value="Unassembled WGS sequence"/>
</dbReference>
<accession>A0A918CYT8</accession>
<comment type="caution">
    <text evidence="1">The sequence shown here is derived from an EMBL/GenBank/DDBJ whole genome shotgun (WGS) entry which is preliminary data.</text>
</comment>
<organism evidence="1 2">
    <name type="scientific">Streptomyces albiflavescens</name>
    <dbReference type="NCBI Taxonomy" id="1623582"/>
    <lineage>
        <taxon>Bacteria</taxon>
        <taxon>Bacillati</taxon>
        <taxon>Actinomycetota</taxon>
        <taxon>Actinomycetes</taxon>
        <taxon>Kitasatosporales</taxon>
        <taxon>Streptomycetaceae</taxon>
        <taxon>Streptomyces</taxon>
    </lineage>
</organism>
<proteinExistence type="predicted"/>
<evidence type="ECO:0000313" key="2">
    <source>
        <dbReference type="Proteomes" id="UP000600365"/>
    </source>
</evidence>
<sequence length="68" mass="6783">MLAGPAPVEAAVRELAAPSAQSAMIQSITICLAVVLQVFCMATPESSAVAGAGEGKAPGAALFVRNRN</sequence>
<name>A0A918CYT8_9ACTN</name>
<gene>
    <name evidence="1" type="ORF">GCM10011579_004790</name>
</gene>